<sequence>MYALVAGLAAAGCAPAPVHAEAAGVLREDGATLSRIALSGKNVRTGDDGSGCAPGTRRGLYTITGDLAPGTEPSAVATALGTELHTMGYQEAGGPDARFGVTVSVLRKDSLDITFTVTLRGRSPNVEVAGTTGCLPA</sequence>
<evidence type="ECO:0000313" key="1">
    <source>
        <dbReference type="EMBL" id="RCG30735.1"/>
    </source>
</evidence>
<name>A0A367FM93_9ACTN</name>
<comment type="caution">
    <text evidence="1">The sequence shown here is derived from an EMBL/GenBank/DDBJ whole genome shotgun (WGS) entry which is preliminary data.</text>
</comment>
<dbReference type="Proteomes" id="UP000253094">
    <property type="component" value="Unassembled WGS sequence"/>
</dbReference>
<reference evidence="1 2" key="1">
    <citation type="submission" date="2018-06" db="EMBL/GenBank/DDBJ databases">
        <title>Sphaerisporangium craniellae sp. nov., isolated from a marine sponge in the South China Sea.</title>
        <authorList>
            <person name="Li L."/>
        </authorList>
    </citation>
    <scope>NUCLEOTIDE SEQUENCE [LARGE SCALE GENOMIC DNA]</scope>
    <source>
        <strain evidence="1 2">CCTCC AA 208026</strain>
    </source>
</reference>
<protein>
    <submittedName>
        <fullName evidence="1">Uncharacterized protein</fullName>
    </submittedName>
</protein>
<dbReference type="EMBL" id="QOIL01000006">
    <property type="protein sequence ID" value="RCG30735.1"/>
    <property type="molecule type" value="Genomic_DNA"/>
</dbReference>
<gene>
    <name evidence="1" type="ORF">DQ384_12130</name>
</gene>
<evidence type="ECO:0000313" key="2">
    <source>
        <dbReference type="Proteomes" id="UP000253094"/>
    </source>
</evidence>
<accession>A0A367FM93</accession>
<dbReference type="AlphaFoldDB" id="A0A367FM93"/>
<organism evidence="1 2">
    <name type="scientific">Sphaerisporangium album</name>
    <dbReference type="NCBI Taxonomy" id="509200"/>
    <lineage>
        <taxon>Bacteria</taxon>
        <taxon>Bacillati</taxon>
        <taxon>Actinomycetota</taxon>
        <taxon>Actinomycetes</taxon>
        <taxon>Streptosporangiales</taxon>
        <taxon>Streptosporangiaceae</taxon>
        <taxon>Sphaerisporangium</taxon>
    </lineage>
</organism>
<keyword evidence="2" id="KW-1185">Reference proteome</keyword>
<proteinExistence type="predicted"/>